<dbReference type="RefSeq" id="WP_152099128.1">
    <property type="nucleotide sequence ID" value="NZ_AP021861.1"/>
</dbReference>
<dbReference type="EMBL" id="AP021861">
    <property type="protein sequence ID" value="BBO33327.1"/>
    <property type="molecule type" value="Genomic_DNA"/>
</dbReference>
<evidence type="ECO:0000256" key="1">
    <source>
        <dbReference type="SAM" id="MobiDB-lite"/>
    </source>
</evidence>
<dbReference type="Proteomes" id="UP000326837">
    <property type="component" value="Chromosome"/>
</dbReference>
<evidence type="ECO:0000313" key="4">
    <source>
        <dbReference type="Proteomes" id="UP000326837"/>
    </source>
</evidence>
<feature type="signal peptide" evidence="2">
    <location>
        <begin position="1"/>
        <end position="24"/>
    </location>
</feature>
<protein>
    <recommendedName>
        <fullName evidence="5">PEP-CTERM protein-sorting domain-containing protein</fullName>
    </recommendedName>
</protein>
<sequence length="283" mass="28545">MKIRNLVLPTVAALLAATAPLAQSATISGWAIHNGTSTVGGTPSAPTFTAADNIAAMAPFDQPVLLDSNGDFVEVSTTVTITGRTGGVGVNTLNTQLRIGLFNGPAGAVAASDIPNQGFIIEYSNLAAGGLIREQPSASQTNPFNSPTNLGNGTPDAGGDSIQGANPGPVTLTLKLTRNAGMLDLFGTITGTDSVSGNPYLSNFTLNGINTANFPANGTFNFNRIGLFLGDGVNGASAALSNSTIQTNVPEPAAGLLAVAAAVGGIATARGRRQAPQFHCVQR</sequence>
<evidence type="ECO:0000256" key="2">
    <source>
        <dbReference type="SAM" id="SignalP"/>
    </source>
</evidence>
<feature type="region of interest" description="Disordered" evidence="1">
    <location>
        <begin position="136"/>
        <end position="165"/>
    </location>
</feature>
<dbReference type="AlphaFoldDB" id="A0A5K7XBD0"/>
<feature type="compositionally biased region" description="Polar residues" evidence="1">
    <location>
        <begin position="136"/>
        <end position="152"/>
    </location>
</feature>
<keyword evidence="4" id="KW-1185">Reference proteome</keyword>
<feature type="chain" id="PRO_5025006418" description="PEP-CTERM protein-sorting domain-containing protein" evidence="2">
    <location>
        <begin position="25"/>
        <end position="283"/>
    </location>
</feature>
<name>A0A5K7XBD0_9BACT</name>
<proteinExistence type="predicted"/>
<evidence type="ECO:0008006" key="5">
    <source>
        <dbReference type="Google" id="ProtNLM"/>
    </source>
</evidence>
<gene>
    <name evidence="3" type="ORF">PLANPX_2939</name>
</gene>
<keyword evidence="2" id="KW-0732">Signal</keyword>
<evidence type="ECO:0000313" key="3">
    <source>
        <dbReference type="EMBL" id="BBO33327.1"/>
    </source>
</evidence>
<organism evidence="3 4">
    <name type="scientific">Lacipirellula parvula</name>
    <dbReference type="NCBI Taxonomy" id="2650471"/>
    <lineage>
        <taxon>Bacteria</taxon>
        <taxon>Pseudomonadati</taxon>
        <taxon>Planctomycetota</taxon>
        <taxon>Planctomycetia</taxon>
        <taxon>Pirellulales</taxon>
        <taxon>Lacipirellulaceae</taxon>
        <taxon>Lacipirellula</taxon>
    </lineage>
</organism>
<reference evidence="4" key="1">
    <citation type="submission" date="2019-10" db="EMBL/GenBank/DDBJ databases">
        <title>Lacipirellula parvula gen. nov., sp. nov., representing a lineage of planctomycetes widespread in freshwater anoxic habitats, and description of the family Lacipirellulaceae.</title>
        <authorList>
            <person name="Dedysh S.N."/>
            <person name="Kulichevskaya I.S."/>
            <person name="Beletsky A.V."/>
            <person name="Rakitin A.L."/>
            <person name="Mardanov A.V."/>
            <person name="Ivanova A.A."/>
            <person name="Saltykova V.X."/>
            <person name="Rijpstra W.I.C."/>
            <person name="Sinninghe Damste J.S."/>
            <person name="Ravin N.V."/>
        </authorList>
    </citation>
    <scope>NUCLEOTIDE SEQUENCE [LARGE SCALE GENOMIC DNA]</scope>
    <source>
        <strain evidence="4">PX69</strain>
    </source>
</reference>
<dbReference type="KEGG" id="lpav:PLANPX_2939"/>
<accession>A0A5K7XBD0</accession>